<evidence type="ECO:0000259" key="1">
    <source>
        <dbReference type="PROSITE" id="PS50112"/>
    </source>
</evidence>
<dbReference type="CDD" id="cd01948">
    <property type="entry name" value="EAL"/>
    <property type="match status" value="1"/>
</dbReference>
<dbReference type="InterPro" id="IPR052155">
    <property type="entry name" value="Biofilm_reg_signaling"/>
</dbReference>
<dbReference type="SMART" id="SM00052">
    <property type="entry name" value="EAL"/>
    <property type="match status" value="1"/>
</dbReference>
<evidence type="ECO:0000313" key="5">
    <source>
        <dbReference type="EMBL" id="SDC90702.1"/>
    </source>
</evidence>
<dbReference type="NCBIfam" id="TIGR00254">
    <property type="entry name" value="GGDEF"/>
    <property type="match status" value="1"/>
</dbReference>
<feature type="domain" description="GGDEF" evidence="4">
    <location>
        <begin position="177"/>
        <end position="313"/>
    </location>
</feature>
<dbReference type="Gene3D" id="3.20.20.450">
    <property type="entry name" value="EAL domain"/>
    <property type="match status" value="1"/>
</dbReference>
<feature type="domain" description="PAS" evidence="1">
    <location>
        <begin position="22"/>
        <end position="71"/>
    </location>
</feature>
<dbReference type="NCBIfam" id="TIGR00229">
    <property type="entry name" value="sensory_box"/>
    <property type="match status" value="1"/>
</dbReference>
<dbReference type="InterPro" id="IPR035919">
    <property type="entry name" value="EAL_sf"/>
</dbReference>
<dbReference type="PANTHER" id="PTHR44757:SF2">
    <property type="entry name" value="BIOFILM ARCHITECTURE MAINTENANCE PROTEIN MBAA"/>
    <property type="match status" value="1"/>
</dbReference>
<evidence type="ECO:0000259" key="3">
    <source>
        <dbReference type="PROSITE" id="PS50883"/>
    </source>
</evidence>
<protein>
    <submittedName>
        <fullName evidence="5">PAS domain S-box-containing protein/diguanylate cyclase (GGDEF) domain-containing protein</fullName>
    </submittedName>
</protein>
<dbReference type="Pfam" id="PF00990">
    <property type="entry name" value="GGDEF"/>
    <property type="match status" value="1"/>
</dbReference>
<proteinExistence type="predicted"/>
<evidence type="ECO:0000313" key="6">
    <source>
        <dbReference type="Proteomes" id="UP000198925"/>
    </source>
</evidence>
<organism evidence="5 6">
    <name type="scientific">Belnapia rosea</name>
    <dbReference type="NCBI Taxonomy" id="938405"/>
    <lineage>
        <taxon>Bacteria</taxon>
        <taxon>Pseudomonadati</taxon>
        <taxon>Pseudomonadota</taxon>
        <taxon>Alphaproteobacteria</taxon>
        <taxon>Acetobacterales</taxon>
        <taxon>Roseomonadaceae</taxon>
        <taxon>Belnapia</taxon>
    </lineage>
</organism>
<dbReference type="InterPro" id="IPR000700">
    <property type="entry name" value="PAS-assoc_C"/>
</dbReference>
<dbReference type="InterPro" id="IPR043128">
    <property type="entry name" value="Rev_trsase/Diguanyl_cyclase"/>
</dbReference>
<dbReference type="STRING" id="938405.SAMN02927895_02793"/>
<dbReference type="CDD" id="cd01949">
    <property type="entry name" value="GGDEF"/>
    <property type="match status" value="1"/>
</dbReference>
<dbReference type="Proteomes" id="UP000198925">
    <property type="component" value="Unassembled WGS sequence"/>
</dbReference>
<dbReference type="Pfam" id="PF00563">
    <property type="entry name" value="EAL"/>
    <property type="match status" value="1"/>
</dbReference>
<dbReference type="SMART" id="SM00091">
    <property type="entry name" value="PAS"/>
    <property type="match status" value="1"/>
</dbReference>
<dbReference type="SUPFAM" id="SSF55785">
    <property type="entry name" value="PYP-like sensor domain (PAS domain)"/>
    <property type="match status" value="1"/>
</dbReference>
<dbReference type="AlphaFoldDB" id="A0A1G6QDX1"/>
<dbReference type="PROSITE" id="PS50112">
    <property type="entry name" value="PAS"/>
    <property type="match status" value="1"/>
</dbReference>
<dbReference type="Gene3D" id="3.30.70.270">
    <property type="match status" value="1"/>
</dbReference>
<dbReference type="InterPro" id="IPR001633">
    <property type="entry name" value="EAL_dom"/>
</dbReference>
<dbReference type="InterPro" id="IPR000014">
    <property type="entry name" value="PAS"/>
</dbReference>
<dbReference type="InterPro" id="IPR001610">
    <property type="entry name" value="PAC"/>
</dbReference>
<name>A0A1G6QDX1_9PROT</name>
<dbReference type="EMBL" id="FMZX01000003">
    <property type="protein sequence ID" value="SDC90702.1"/>
    <property type="molecule type" value="Genomic_DNA"/>
</dbReference>
<reference evidence="5 6" key="1">
    <citation type="submission" date="2016-10" db="EMBL/GenBank/DDBJ databases">
        <authorList>
            <person name="de Groot N.N."/>
        </authorList>
    </citation>
    <scope>NUCLEOTIDE SEQUENCE [LARGE SCALE GENOMIC DNA]</scope>
    <source>
        <strain evidence="5 6">CPCC 100156</strain>
    </source>
</reference>
<dbReference type="PROSITE" id="PS50113">
    <property type="entry name" value="PAC"/>
    <property type="match status" value="1"/>
</dbReference>
<dbReference type="SMART" id="SM00267">
    <property type="entry name" value="GGDEF"/>
    <property type="match status" value="1"/>
</dbReference>
<sequence length="581" mass="63586">MNGPFPRAARLATEGGATLSLELALNEQTLEGFSDGIAVADLSMPDYPLVYVNSAFERISGYQRGELLGRNCRFLQGDERQQPAIEAMAQAIAERRDATVVLRNYRRDGTPFWNELRLCPLRNADGKVTHYLGNMRDVTSIRDLNEQLARAAIHDEVTDLLNRRGLLDRLATIEAPHGLLMLCCDIDQLRDVNATYGRAAGDVLLREMSQRLERCTGVVAAGRLGAGQFAAALQRPPCPSEAEATVASLHAELRLPFTLPGALVSLTVTLGWASCAGSQSWVAAEAEPLLIKAEAALYAAKAAGRGERRVFDPAIERESRRRLRLTAELRNALAQKEFALHYQPKVELTSGRVIGLEALLRWQHPVFGLQPPDRFLPVAEQSGLIVEIGAWALAEAARTAAELNRRGHAVQIAVNVSPVQFHRDDIPGLMRRILTETGAEPGWVSVELTETVLADRTARTLACFNALREMGIGLAMDDFGTGFASLDQLRSLPFTEVKLDRSFVRNLDRDPVQSAIVTGVLGVAHALGITAICEGVETEAERRHLMMLGCPVAQGYLFSLPLAQEDLFWLLDKHASLPVTA</sequence>
<dbReference type="InterPro" id="IPR035965">
    <property type="entry name" value="PAS-like_dom_sf"/>
</dbReference>
<gene>
    <name evidence="5" type="ORF">SAMN04487779_100311</name>
</gene>
<evidence type="ECO:0000259" key="2">
    <source>
        <dbReference type="PROSITE" id="PS50113"/>
    </source>
</evidence>
<dbReference type="PANTHER" id="PTHR44757">
    <property type="entry name" value="DIGUANYLATE CYCLASE DGCP"/>
    <property type="match status" value="1"/>
</dbReference>
<feature type="domain" description="PAC" evidence="2">
    <location>
        <begin position="96"/>
        <end position="150"/>
    </location>
</feature>
<dbReference type="InterPro" id="IPR029787">
    <property type="entry name" value="Nucleotide_cyclase"/>
</dbReference>
<evidence type="ECO:0000259" key="4">
    <source>
        <dbReference type="PROSITE" id="PS50887"/>
    </source>
</evidence>
<dbReference type="Pfam" id="PF13426">
    <property type="entry name" value="PAS_9"/>
    <property type="match status" value="1"/>
</dbReference>
<feature type="domain" description="EAL" evidence="3">
    <location>
        <begin position="322"/>
        <end position="575"/>
    </location>
</feature>
<dbReference type="Gene3D" id="3.30.450.20">
    <property type="entry name" value="PAS domain"/>
    <property type="match status" value="1"/>
</dbReference>
<dbReference type="RefSeq" id="WP_090662502.1">
    <property type="nucleotide sequence ID" value="NZ_FMZX01000003.1"/>
</dbReference>
<dbReference type="PROSITE" id="PS50883">
    <property type="entry name" value="EAL"/>
    <property type="match status" value="1"/>
</dbReference>
<accession>A0A1G6QDX1</accession>
<dbReference type="PROSITE" id="PS50887">
    <property type="entry name" value="GGDEF"/>
    <property type="match status" value="1"/>
</dbReference>
<dbReference type="SMART" id="SM00086">
    <property type="entry name" value="PAC"/>
    <property type="match status" value="1"/>
</dbReference>
<dbReference type="InterPro" id="IPR000160">
    <property type="entry name" value="GGDEF_dom"/>
</dbReference>
<dbReference type="SUPFAM" id="SSF141868">
    <property type="entry name" value="EAL domain-like"/>
    <property type="match status" value="1"/>
</dbReference>
<keyword evidence="6" id="KW-1185">Reference proteome</keyword>
<dbReference type="CDD" id="cd00130">
    <property type="entry name" value="PAS"/>
    <property type="match status" value="1"/>
</dbReference>
<dbReference type="SUPFAM" id="SSF55073">
    <property type="entry name" value="Nucleotide cyclase"/>
    <property type="match status" value="1"/>
</dbReference>